<dbReference type="Pfam" id="PF11749">
    <property type="entry name" value="DUF3305"/>
    <property type="match status" value="1"/>
</dbReference>
<organism evidence="1">
    <name type="scientific">marine metagenome</name>
    <dbReference type="NCBI Taxonomy" id="408172"/>
    <lineage>
        <taxon>unclassified sequences</taxon>
        <taxon>metagenomes</taxon>
        <taxon>ecological metagenomes</taxon>
    </lineage>
</organism>
<reference evidence="1" key="1">
    <citation type="submission" date="2018-05" db="EMBL/GenBank/DDBJ databases">
        <authorList>
            <person name="Lanie J.A."/>
            <person name="Ng W.-L."/>
            <person name="Kazmierczak K.M."/>
            <person name="Andrzejewski T.M."/>
            <person name="Davidsen T.M."/>
            <person name="Wayne K.J."/>
            <person name="Tettelin H."/>
            <person name="Glass J.I."/>
            <person name="Rusch D."/>
            <person name="Podicherti R."/>
            <person name="Tsui H.-C.T."/>
            <person name="Winkler M.E."/>
        </authorList>
    </citation>
    <scope>NUCLEOTIDE SEQUENCE</scope>
</reference>
<accession>A0A381QRP1</accession>
<dbReference type="InterPro" id="IPR021736">
    <property type="entry name" value="DUF3305"/>
</dbReference>
<protein>
    <recommendedName>
        <fullName evidence="2">DUF3305 domain-containing protein</fullName>
    </recommendedName>
</protein>
<dbReference type="AlphaFoldDB" id="A0A381QRP1"/>
<gene>
    <name evidence="1" type="ORF">METZ01_LOCUS34906</name>
</gene>
<proteinExistence type="predicted"/>
<dbReference type="EMBL" id="UINC01001489">
    <property type="protein sequence ID" value="SUZ82052.1"/>
    <property type="molecule type" value="Genomic_DNA"/>
</dbReference>
<evidence type="ECO:0000313" key="1">
    <source>
        <dbReference type="EMBL" id="SUZ82052.1"/>
    </source>
</evidence>
<evidence type="ECO:0008006" key="2">
    <source>
        <dbReference type="Google" id="ProtNLM"/>
    </source>
</evidence>
<name>A0A381QRP1_9ZZZZ</name>
<sequence>MDLIQNVMNDFQDIPEKYSKFQVTVMMQRQEITNNPWTDASWKALGVMIDSRNDPELKHFERVVADADIEQYLWSGLPLALYADECESYYYNLMSDNPMIFVISRANEVLNLPEPFVVTASFDEANAYQESDDQVFSAAMAPDIYRWIEGFVLENYVPEKKYKRKRKV</sequence>